<dbReference type="PANTHER" id="PTHR11439:SF463">
    <property type="entry name" value="REVERSE TRANSCRIPTASE TY1_COPIA-TYPE DOMAIN-CONTAINING PROTEIN"/>
    <property type="match status" value="1"/>
</dbReference>
<dbReference type="Proteomes" id="UP000507222">
    <property type="component" value="Unassembled WGS sequence"/>
</dbReference>
<gene>
    <name evidence="1" type="ORF">CURHAP_LOCUS2262</name>
</gene>
<evidence type="ECO:0000313" key="1">
    <source>
        <dbReference type="EMBL" id="CAB4262841.1"/>
    </source>
</evidence>
<evidence type="ECO:0000313" key="2">
    <source>
        <dbReference type="Proteomes" id="UP000507222"/>
    </source>
</evidence>
<name>A0A6J5TFZ1_PRUAR</name>
<proteinExistence type="predicted"/>
<dbReference type="AlphaFoldDB" id="A0A6J5TFZ1"/>
<dbReference type="PANTHER" id="PTHR11439">
    <property type="entry name" value="GAG-POL-RELATED RETROTRANSPOSON"/>
    <property type="match status" value="1"/>
</dbReference>
<protein>
    <recommendedName>
        <fullName evidence="3">Reverse transcriptase Ty1/copia-type domain-containing protein</fullName>
    </recommendedName>
</protein>
<dbReference type="CDD" id="cd09272">
    <property type="entry name" value="RNase_HI_RT_Ty1"/>
    <property type="match status" value="1"/>
</dbReference>
<reference evidence="1 2" key="1">
    <citation type="submission" date="2020-05" db="EMBL/GenBank/DDBJ databases">
        <authorList>
            <person name="Campoy J."/>
            <person name="Schneeberger K."/>
            <person name="Spophaly S."/>
        </authorList>
    </citation>
    <scope>NUCLEOTIDE SEQUENCE [LARGE SCALE GENOMIC DNA]</scope>
    <source>
        <strain evidence="1">PruArmRojPasFocal</strain>
    </source>
</reference>
<accession>A0A6J5TFZ1</accession>
<evidence type="ECO:0008006" key="3">
    <source>
        <dbReference type="Google" id="ProtNLM"/>
    </source>
</evidence>
<sequence length="196" mass="22432">MIVVLFTRQAVFKLVLSRMQTMLVIRILNTQLVDIVFMLVSIWCHGALKSIKQYPGSSIEAEYRQLAYTVAELSWLRSLFRDLQLPLSRPIIWCDNISSIALASNPVFHSLTKHLEVDYHYVREKVIRGELAVNFICSLDQLADLFTKGLSSARFKLLVSKLPVVSRAVSLRGDVRQRLSSYLNSNSLYCLYVFTV</sequence>
<dbReference type="EMBL" id="CAEKDK010000001">
    <property type="protein sequence ID" value="CAB4262841.1"/>
    <property type="molecule type" value="Genomic_DNA"/>
</dbReference>
<organism evidence="1 2">
    <name type="scientific">Prunus armeniaca</name>
    <name type="common">Apricot</name>
    <name type="synonym">Armeniaca vulgaris</name>
    <dbReference type="NCBI Taxonomy" id="36596"/>
    <lineage>
        <taxon>Eukaryota</taxon>
        <taxon>Viridiplantae</taxon>
        <taxon>Streptophyta</taxon>
        <taxon>Embryophyta</taxon>
        <taxon>Tracheophyta</taxon>
        <taxon>Spermatophyta</taxon>
        <taxon>Magnoliopsida</taxon>
        <taxon>eudicotyledons</taxon>
        <taxon>Gunneridae</taxon>
        <taxon>Pentapetalae</taxon>
        <taxon>rosids</taxon>
        <taxon>fabids</taxon>
        <taxon>Rosales</taxon>
        <taxon>Rosaceae</taxon>
        <taxon>Amygdaloideae</taxon>
        <taxon>Amygdaleae</taxon>
        <taxon>Prunus</taxon>
    </lineage>
</organism>